<name>A0A6M3K0B6_9ZZZZ</name>
<dbReference type="EMBL" id="MT142146">
    <property type="protein sequence ID" value="QJA75188.1"/>
    <property type="molecule type" value="Genomic_DNA"/>
</dbReference>
<evidence type="ECO:0000313" key="1">
    <source>
        <dbReference type="EMBL" id="QJA75188.1"/>
    </source>
</evidence>
<gene>
    <name evidence="1" type="ORF">MM415A01860_0010</name>
</gene>
<accession>A0A6M3K0B6</accession>
<proteinExistence type="predicted"/>
<organism evidence="1">
    <name type="scientific">viral metagenome</name>
    <dbReference type="NCBI Taxonomy" id="1070528"/>
    <lineage>
        <taxon>unclassified sequences</taxon>
        <taxon>metagenomes</taxon>
        <taxon>organismal metagenomes</taxon>
    </lineage>
</organism>
<protein>
    <submittedName>
        <fullName evidence="1">Uncharacterized protein</fullName>
    </submittedName>
</protein>
<dbReference type="AlphaFoldDB" id="A0A6M3K0B6"/>
<reference evidence="1" key="1">
    <citation type="submission" date="2020-03" db="EMBL/GenBank/DDBJ databases">
        <title>The deep terrestrial virosphere.</title>
        <authorList>
            <person name="Holmfeldt K."/>
            <person name="Nilsson E."/>
            <person name="Simone D."/>
            <person name="Lopez-Fernandez M."/>
            <person name="Wu X."/>
            <person name="de Brujin I."/>
            <person name="Lundin D."/>
            <person name="Andersson A."/>
            <person name="Bertilsson S."/>
            <person name="Dopson M."/>
        </authorList>
    </citation>
    <scope>NUCLEOTIDE SEQUENCE</scope>
    <source>
        <strain evidence="1">MM415A01860</strain>
    </source>
</reference>
<sequence>MLAKGEQMKYAQGSLKIHRKGRAAFPSIVPSGDGVRKSARLFRSPVSKAVAYSLIHHFGDRVTVLPFVNGGSGIRKDPAATYVAVRDPHPFTWAISQNIHRRHYACI</sequence>